<dbReference type="InterPro" id="IPR026032">
    <property type="entry name" value="HcaT-like"/>
</dbReference>
<keyword evidence="3" id="KW-1003">Cell membrane</keyword>
<dbReference type="Proteomes" id="UP000035352">
    <property type="component" value="Chromosome"/>
</dbReference>
<feature type="transmembrane region" description="Helical" evidence="8">
    <location>
        <begin position="312"/>
        <end position="335"/>
    </location>
</feature>
<dbReference type="GO" id="GO:0015528">
    <property type="term" value="F:lactose:proton symporter activity"/>
    <property type="evidence" value="ECO:0007669"/>
    <property type="project" value="TreeGrafter"/>
</dbReference>
<dbReference type="Pfam" id="PF12832">
    <property type="entry name" value="MFS_1_like"/>
    <property type="match status" value="1"/>
</dbReference>
<proteinExistence type="predicted"/>
<dbReference type="SUPFAM" id="SSF103473">
    <property type="entry name" value="MFS general substrate transporter"/>
    <property type="match status" value="1"/>
</dbReference>
<keyword evidence="7 8" id="KW-0472">Membrane</keyword>
<dbReference type="Gene3D" id="1.20.1250.20">
    <property type="entry name" value="MFS general substrate transporter like domains"/>
    <property type="match status" value="2"/>
</dbReference>
<dbReference type="AlphaFoldDB" id="A0A0G3BGK7"/>
<feature type="transmembrane region" description="Helical" evidence="8">
    <location>
        <begin position="254"/>
        <end position="273"/>
    </location>
</feature>
<accession>A0A0G3BGK7</accession>
<evidence type="ECO:0000256" key="1">
    <source>
        <dbReference type="ARBA" id="ARBA00004429"/>
    </source>
</evidence>
<dbReference type="PATRIC" id="fig|413882.6.peg.1852"/>
<dbReference type="STRING" id="413882.AAW51_1761"/>
<dbReference type="PANTHER" id="PTHR23522">
    <property type="entry name" value="BLL5896 PROTEIN"/>
    <property type="match status" value="1"/>
</dbReference>
<feature type="transmembrane region" description="Helical" evidence="8">
    <location>
        <begin position="153"/>
        <end position="170"/>
    </location>
</feature>
<keyword evidence="2" id="KW-0813">Transport</keyword>
<feature type="transmembrane region" description="Helical" evidence="8">
    <location>
        <begin position="81"/>
        <end position="104"/>
    </location>
</feature>
<evidence type="ECO:0000256" key="3">
    <source>
        <dbReference type="ARBA" id="ARBA00022475"/>
    </source>
</evidence>
<feature type="transmembrane region" description="Helical" evidence="8">
    <location>
        <begin position="347"/>
        <end position="368"/>
    </location>
</feature>
<evidence type="ECO:0000313" key="11">
    <source>
        <dbReference type="Proteomes" id="UP000035352"/>
    </source>
</evidence>
<sequence>MTAPATPAGAAPGASLWAFAVLSASYFAFIGYFNPYLPLWLKDLGFSTLAIGALGSVQGITRVVAPYSWGWLSDRTGHRVWLMRIASGAALLCALGLLLTPRWVAPSLPYVGAVLFAMFANTSAMMPMAEAAVAQRVSTGRGLDLRRYGRVRVWGSIGFIVTVVVFGFWFERHGIRPFALGAVLLLLVLACACWALPGAPDSAHGREPAPSLKPVLAQPAVRWFFVSAFLMLLAHVALYGFFSLHLDALGYDKRVLGMLWAVSVLAEIAWFLLQGRWGADWTPPTWIAVACAAAALRFALTAALGASPAALVVAQLLHALTFAAHHSACIAFINHHFTGRLRGRGQALYTVLGYGCSGVLGGVAGGALSEAAGFAAVFWAGSASALLASAAALRSRTAAAQASGENPERPV</sequence>
<protein>
    <submittedName>
        <fullName evidence="10">MFS transporter</fullName>
    </submittedName>
</protein>
<evidence type="ECO:0000256" key="7">
    <source>
        <dbReference type="ARBA" id="ARBA00023136"/>
    </source>
</evidence>
<dbReference type="KEGG" id="pbh:AAW51_1761"/>
<keyword evidence="5 8" id="KW-0812">Transmembrane</keyword>
<feature type="transmembrane region" description="Helical" evidence="8">
    <location>
        <begin position="45"/>
        <end position="69"/>
    </location>
</feature>
<dbReference type="GO" id="GO:0030395">
    <property type="term" value="F:lactose binding"/>
    <property type="evidence" value="ECO:0007669"/>
    <property type="project" value="TreeGrafter"/>
</dbReference>
<organism evidence="10 11">
    <name type="scientific">Caldimonas brevitalea</name>
    <dbReference type="NCBI Taxonomy" id="413882"/>
    <lineage>
        <taxon>Bacteria</taxon>
        <taxon>Pseudomonadati</taxon>
        <taxon>Pseudomonadota</taxon>
        <taxon>Betaproteobacteria</taxon>
        <taxon>Burkholderiales</taxon>
        <taxon>Sphaerotilaceae</taxon>
        <taxon>Caldimonas</taxon>
    </lineage>
</organism>
<evidence type="ECO:0000259" key="9">
    <source>
        <dbReference type="Pfam" id="PF12832"/>
    </source>
</evidence>
<evidence type="ECO:0000313" key="10">
    <source>
        <dbReference type="EMBL" id="AKJ28452.1"/>
    </source>
</evidence>
<keyword evidence="4" id="KW-0997">Cell inner membrane</keyword>
<evidence type="ECO:0000256" key="2">
    <source>
        <dbReference type="ARBA" id="ARBA00022448"/>
    </source>
</evidence>
<keyword evidence="11" id="KW-1185">Reference proteome</keyword>
<dbReference type="PIRSF" id="PIRSF004925">
    <property type="entry name" value="HcaT"/>
    <property type="match status" value="1"/>
</dbReference>
<feature type="transmembrane region" description="Helical" evidence="8">
    <location>
        <begin position="374"/>
        <end position="393"/>
    </location>
</feature>
<reference evidence="10 11" key="1">
    <citation type="submission" date="2015-05" db="EMBL/GenBank/DDBJ databases">
        <authorList>
            <person name="Tang B."/>
            <person name="Yu Y."/>
        </authorList>
    </citation>
    <scope>NUCLEOTIDE SEQUENCE [LARGE SCALE GENOMIC DNA]</scope>
    <source>
        <strain evidence="10 11">DSM 7029</strain>
    </source>
</reference>
<evidence type="ECO:0000256" key="6">
    <source>
        <dbReference type="ARBA" id="ARBA00022989"/>
    </source>
</evidence>
<dbReference type="InterPro" id="IPR024989">
    <property type="entry name" value="MFS_assoc_dom"/>
</dbReference>
<dbReference type="PANTHER" id="PTHR23522:SF10">
    <property type="entry name" value="3-PHENYLPROPIONIC ACID TRANSPORTER-RELATED"/>
    <property type="match status" value="1"/>
</dbReference>
<dbReference type="GO" id="GO:0005886">
    <property type="term" value="C:plasma membrane"/>
    <property type="evidence" value="ECO:0007669"/>
    <property type="project" value="UniProtKB-SubCell"/>
</dbReference>
<evidence type="ECO:0000256" key="5">
    <source>
        <dbReference type="ARBA" id="ARBA00022692"/>
    </source>
</evidence>
<dbReference type="NCBIfam" id="NF037955">
    <property type="entry name" value="mfs"/>
    <property type="match status" value="1"/>
</dbReference>
<gene>
    <name evidence="10" type="primary">hcaT</name>
    <name evidence="10" type="ORF">AAW51_1761</name>
</gene>
<name>A0A0G3BGK7_9BURK</name>
<evidence type="ECO:0000256" key="8">
    <source>
        <dbReference type="SAM" id="Phobius"/>
    </source>
</evidence>
<keyword evidence="6 8" id="KW-1133">Transmembrane helix</keyword>
<evidence type="ECO:0000256" key="4">
    <source>
        <dbReference type="ARBA" id="ARBA00022519"/>
    </source>
</evidence>
<feature type="transmembrane region" description="Helical" evidence="8">
    <location>
        <begin position="176"/>
        <end position="199"/>
    </location>
</feature>
<feature type="transmembrane region" description="Helical" evidence="8">
    <location>
        <begin position="110"/>
        <end position="133"/>
    </location>
</feature>
<comment type="subcellular location">
    <subcellularLocation>
        <location evidence="1">Cell inner membrane</location>
        <topology evidence="1">Multi-pass membrane protein</topology>
    </subcellularLocation>
</comment>
<dbReference type="RefSeq" id="WP_047194312.1">
    <property type="nucleotide sequence ID" value="NZ_CP011371.1"/>
</dbReference>
<feature type="transmembrane region" description="Helical" evidence="8">
    <location>
        <begin position="220"/>
        <end position="242"/>
    </location>
</feature>
<feature type="domain" description="Major facilitator superfamily associated" evidence="9">
    <location>
        <begin position="26"/>
        <end position="378"/>
    </location>
</feature>
<feature type="transmembrane region" description="Helical" evidence="8">
    <location>
        <begin position="12"/>
        <end position="33"/>
    </location>
</feature>
<dbReference type="EMBL" id="CP011371">
    <property type="protein sequence ID" value="AKJ28452.1"/>
    <property type="molecule type" value="Genomic_DNA"/>
</dbReference>
<dbReference type="InterPro" id="IPR036259">
    <property type="entry name" value="MFS_trans_sf"/>
</dbReference>